<reference evidence="3" key="1">
    <citation type="submission" date="2019-07" db="EMBL/GenBank/DDBJ databases">
        <title>Bacillus alkalisoli sp. nov. isolated from saline soil.</title>
        <authorList>
            <person name="Sun J.-Q."/>
            <person name="Xu L."/>
        </authorList>
    </citation>
    <scope>NUCLEOTIDE SEQUENCE [LARGE SCALE GENOMIC DNA]</scope>
    <source>
        <strain evidence="3">M4U3P1</strain>
    </source>
</reference>
<feature type="transmembrane region" description="Helical" evidence="1">
    <location>
        <begin position="6"/>
        <end position="28"/>
    </location>
</feature>
<gene>
    <name evidence="2" type="ORF">FLK61_41460</name>
</gene>
<keyword evidence="1" id="KW-0812">Transmembrane</keyword>
<keyword evidence="3" id="KW-1185">Reference proteome</keyword>
<dbReference type="AlphaFoldDB" id="A0A859FJR1"/>
<dbReference type="KEGG" id="psua:FLK61_41460"/>
<name>A0A859FJR1_9BACI</name>
<dbReference type="Proteomes" id="UP000318138">
    <property type="component" value="Chromosome"/>
</dbReference>
<organism evidence="2 3">
    <name type="scientific">Paenalkalicoccus suaedae</name>
    <dbReference type="NCBI Taxonomy" id="2592382"/>
    <lineage>
        <taxon>Bacteria</taxon>
        <taxon>Bacillati</taxon>
        <taxon>Bacillota</taxon>
        <taxon>Bacilli</taxon>
        <taxon>Bacillales</taxon>
        <taxon>Bacillaceae</taxon>
        <taxon>Paenalkalicoccus</taxon>
    </lineage>
</organism>
<proteinExistence type="predicted"/>
<evidence type="ECO:0000313" key="2">
    <source>
        <dbReference type="EMBL" id="QKS73060.1"/>
    </source>
</evidence>
<evidence type="ECO:0000313" key="3">
    <source>
        <dbReference type="Proteomes" id="UP000318138"/>
    </source>
</evidence>
<evidence type="ECO:0000256" key="1">
    <source>
        <dbReference type="SAM" id="Phobius"/>
    </source>
</evidence>
<keyword evidence="1" id="KW-1133">Transmembrane helix</keyword>
<sequence length="142" mass="16535">MEISTILQVYLALPFLVLGCLIGLYRYVIRPKIFAGKTDAIVERYGRIHYNHAIVFIQYTVNNDQVEKKITCGTTFVRNPKKRINQINPLMKIGDTFPIRYKVNDPKKIYLVKQRLQFLPVLMYTSFGLSIFLFFIGQILPS</sequence>
<protein>
    <recommendedName>
        <fullName evidence="4">DUF3592 domain-containing protein</fullName>
    </recommendedName>
</protein>
<feature type="transmembrane region" description="Helical" evidence="1">
    <location>
        <begin position="118"/>
        <end position="140"/>
    </location>
</feature>
<dbReference type="EMBL" id="CP041372">
    <property type="protein sequence ID" value="QKS73060.1"/>
    <property type="molecule type" value="Genomic_DNA"/>
</dbReference>
<dbReference type="RefSeq" id="WP_176011026.1">
    <property type="nucleotide sequence ID" value="NZ_CP041372.2"/>
</dbReference>
<evidence type="ECO:0008006" key="4">
    <source>
        <dbReference type="Google" id="ProtNLM"/>
    </source>
</evidence>
<accession>A0A859FJR1</accession>
<keyword evidence="1" id="KW-0472">Membrane</keyword>